<dbReference type="PRINTS" id="PR00081">
    <property type="entry name" value="GDHRDH"/>
</dbReference>
<dbReference type="InterPro" id="IPR002347">
    <property type="entry name" value="SDR_fam"/>
</dbReference>
<keyword evidence="4" id="KW-1185">Reference proteome</keyword>
<accession>A0A9P4LCF4</accession>
<dbReference type="EMBL" id="ML976615">
    <property type="protein sequence ID" value="KAF1849109.1"/>
    <property type="molecule type" value="Genomic_DNA"/>
</dbReference>
<dbReference type="InterPro" id="IPR036291">
    <property type="entry name" value="NAD(P)-bd_dom_sf"/>
</dbReference>
<dbReference type="GO" id="GO:0016491">
    <property type="term" value="F:oxidoreductase activity"/>
    <property type="evidence" value="ECO:0007669"/>
    <property type="project" value="UniProtKB-KW"/>
</dbReference>
<organism evidence="3 4">
    <name type="scientific">Cucurbitaria berberidis CBS 394.84</name>
    <dbReference type="NCBI Taxonomy" id="1168544"/>
    <lineage>
        <taxon>Eukaryota</taxon>
        <taxon>Fungi</taxon>
        <taxon>Dikarya</taxon>
        <taxon>Ascomycota</taxon>
        <taxon>Pezizomycotina</taxon>
        <taxon>Dothideomycetes</taxon>
        <taxon>Pleosporomycetidae</taxon>
        <taxon>Pleosporales</taxon>
        <taxon>Pleosporineae</taxon>
        <taxon>Cucurbitariaceae</taxon>
        <taxon>Cucurbitaria</taxon>
    </lineage>
</organism>
<keyword evidence="2" id="KW-0560">Oxidoreductase</keyword>
<proteinExistence type="inferred from homology"/>
<dbReference type="Gene3D" id="3.40.50.720">
    <property type="entry name" value="NAD(P)-binding Rossmann-like Domain"/>
    <property type="match status" value="1"/>
</dbReference>
<dbReference type="OrthoDB" id="1933717at2759"/>
<protein>
    <submittedName>
        <fullName evidence="3">NAD(P)-binding protein</fullName>
    </submittedName>
</protein>
<dbReference type="PANTHER" id="PTHR42901:SF1">
    <property type="entry name" value="ALCOHOL DEHYDROGENASE"/>
    <property type="match status" value="1"/>
</dbReference>
<evidence type="ECO:0000313" key="4">
    <source>
        <dbReference type="Proteomes" id="UP000800039"/>
    </source>
</evidence>
<dbReference type="PANTHER" id="PTHR42901">
    <property type="entry name" value="ALCOHOL DEHYDROGENASE"/>
    <property type="match status" value="1"/>
</dbReference>
<dbReference type="AlphaFoldDB" id="A0A9P4LCF4"/>
<dbReference type="GeneID" id="63849008"/>
<sequence length="297" mass="31959">MVSYDGPHQGNEMFKSFTRTWHSQPYPEISPSRPELSAAGKVVFITGGSGGIGKATAIAFAQAGAKVVAIFGRRIRNLQLAAEEISKANLAGTTTVVIESVDISQRLALEGAFTNASDKAGGAKVDILVNNAASLKPPNPLTTYSEKKLRESIEENLIGSFNVVQAVVPLLAPKAKILNISSGIAHINPLPGFWVYASLKIAIIKMFDFLQAENPDLGVFNIQPGVISTELSQVSGFQGQDDVMLPGHFNVWIASPEAEFLKGKFVWANWDVDELKALAKEVQESMLLRICLNGVPI</sequence>
<dbReference type="SUPFAM" id="SSF51735">
    <property type="entry name" value="NAD(P)-binding Rossmann-fold domains"/>
    <property type="match status" value="1"/>
</dbReference>
<evidence type="ECO:0000256" key="1">
    <source>
        <dbReference type="ARBA" id="ARBA00006484"/>
    </source>
</evidence>
<comment type="similarity">
    <text evidence="1">Belongs to the short-chain dehydrogenases/reductases (SDR) family.</text>
</comment>
<reference evidence="3" key="1">
    <citation type="submission" date="2020-01" db="EMBL/GenBank/DDBJ databases">
        <authorList>
            <consortium name="DOE Joint Genome Institute"/>
            <person name="Haridas S."/>
            <person name="Albert R."/>
            <person name="Binder M."/>
            <person name="Bloem J."/>
            <person name="Labutti K."/>
            <person name="Salamov A."/>
            <person name="Andreopoulos B."/>
            <person name="Baker S.E."/>
            <person name="Barry K."/>
            <person name="Bills G."/>
            <person name="Bluhm B.H."/>
            <person name="Cannon C."/>
            <person name="Castanera R."/>
            <person name="Culley D.E."/>
            <person name="Daum C."/>
            <person name="Ezra D."/>
            <person name="Gonzalez J.B."/>
            <person name="Henrissat B."/>
            <person name="Kuo A."/>
            <person name="Liang C."/>
            <person name="Lipzen A."/>
            <person name="Lutzoni F."/>
            <person name="Magnuson J."/>
            <person name="Mondo S."/>
            <person name="Nolan M."/>
            <person name="Ohm R."/>
            <person name="Pangilinan J."/>
            <person name="Park H.-J."/>
            <person name="Ramirez L."/>
            <person name="Alfaro M."/>
            <person name="Sun H."/>
            <person name="Tritt A."/>
            <person name="Yoshinaga Y."/>
            <person name="Zwiers L.-H."/>
            <person name="Turgeon B.G."/>
            <person name="Goodwin S.B."/>
            <person name="Spatafora J.W."/>
            <person name="Crous P.W."/>
            <person name="Grigoriev I.V."/>
        </authorList>
    </citation>
    <scope>NUCLEOTIDE SEQUENCE</scope>
    <source>
        <strain evidence="3">CBS 394.84</strain>
    </source>
</reference>
<dbReference type="Pfam" id="PF00106">
    <property type="entry name" value="adh_short"/>
    <property type="match status" value="1"/>
</dbReference>
<name>A0A9P4LCF4_9PLEO</name>
<comment type="caution">
    <text evidence="3">The sequence shown here is derived from an EMBL/GenBank/DDBJ whole genome shotgun (WGS) entry which is preliminary data.</text>
</comment>
<dbReference type="Proteomes" id="UP000800039">
    <property type="component" value="Unassembled WGS sequence"/>
</dbReference>
<dbReference type="RefSeq" id="XP_040791672.1">
    <property type="nucleotide sequence ID" value="XM_040931756.1"/>
</dbReference>
<gene>
    <name evidence="3" type="ORF">K460DRAFT_354003</name>
</gene>
<evidence type="ECO:0000313" key="3">
    <source>
        <dbReference type="EMBL" id="KAF1849109.1"/>
    </source>
</evidence>
<evidence type="ECO:0000256" key="2">
    <source>
        <dbReference type="ARBA" id="ARBA00023002"/>
    </source>
</evidence>
<dbReference type="CDD" id="cd05233">
    <property type="entry name" value="SDR_c"/>
    <property type="match status" value="1"/>
</dbReference>